<dbReference type="SMART" id="SM00257">
    <property type="entry name" value="LysM"/>
    <property type="match status" value="1"/>
</dbReference>
<dbReference type="CDD" id="cd00118">
    <property type="entry name" value="LysM"/>
    <property type="match status" value="1"/>
</dbReference>
<dbReference type="PROSITE" id="PS51782">
    <property type="entry name" value="LYSM"/>
    <property type="match status" value="1"/>
</dbReference>
<proteinExistence type="predicted"/>
<dbReference type="AlphaFoldDB" id="A0A3B0XIB0"/>
<evidence type="ECO:0000259" key="1">
    <source>
        <dbReference type="PROSITE" id="PS51782"/>
    </source>
</evidence>
<dbReference type="EMBL" id="UOFF01000103">
    <property type="protein sequence ID" value="VAW55724.1"/>
    <property type="molecule type" value="Genomic_DNA"/>
</dbReference>
<feature type="domain" description="LysM" evidence="1">
    <location>
        <begin position="15"/>
        <end position="68"/>
    </location>
</feature>
<accession>A0A3B0XIB0</accession>
<sequence length="126" mass="13693">MENAFVIPAKSQNLIFHHVQSGDTLSGIINQYHTDKTTKHSVLMQQVLADNSNITNANHIQVGQLVAIRTVAPQMCMGAIEPSAVSEIKQLWQLMDGISQDNIKQTSGIYNSLSLGLSGTGVGYLR</sequence>
<dbReference type="Gene3D" id="3.10.350.10">
    <property type="entry name" value="LysM domain"/>
    <property type="match status" value="1"/>
</dbReference>
<protein>
    <recommendedName>
        <fullName evidence="1">LysM domain-containing protein</fullName>
    </recommendedName>
</protein>
<dbReference type="InterPro" id="IPR036779">
    <property type="entry name" value="LysM_dom_sf"/>
</dbReference>
<name>A0A3B0XIB0_9ZZZZ</name>
<dbReference type="InterPro" id="IPR018392">
    <property type="entry name" value="LysM"/>
</dbReference>
<organism evidence="2">
    <name type="scientific">hydrothermal vent metagenome</name>
    <dbReference type="NCBI Taxonomy" id="652676"/>
    <lineage>
        <taxon>unclassified sequences</taxon>
        <taxon>metagenomes</taxon>
        <taxon>ecological metagenomes</taxon>
    </lineage>
</organism>
<dbReference type="SUPFAM" id="SSF54106">
    <property type="entry name" value="LysM domain"/>
    <property type="match status" value="1"/>
</dbReference>
<gene>
    <name evidence="2" type="ORF">MNBD_GAMMA07-2401</name>
</gene>
<dbReference type="Pfam" id="PF01476">
    <property type="entry name" value="LysM"/>
    <property type="match status" value="1"/>
</dbReference>
<reference evidence="2" key="1">
    <citation type="submission" date="2018-06" db="EMBL/GenBank/DDBJ databases">
        <authorList>
            <person name="Zhirakovskaya E."/>
        </authorList>
    </citation>
    <scope>NUCLEOTIDE SEQUENCE</scope>
</reference>
<evidence type="ECO:0000313" key="2">
    <source>
        <dbReference type="EMBL" id="VAW55724.1"/>
    </source>
</evidence>